<dbReference type="InterPro" id="IPR036859">
    <property type="entry name" value="CAP-Gly_dom_sf"/>
</dbReference>
<dbReference type="Pfam" id="PF01302">
    <property type="entry name" value="CAP_GLY"/>
    <property type="match status" value="1"/>
</dbReference>
<feature type="region of interest" description="Disordered" evidence="1">
    <location>
        <begin position="182"/>
        <end position="230"/>
    </location>
</feature>
<proteinExistence type="predicted"/>
<dbReference type="EMBL" id="JACVVK020000009">
    <property type="protein sequence ID" value="KAK7505803.1"/>
    <property type="molecule type" value="Genomic_DNA"/>
</dbReference>
<feature type="compositionally biased region" description="Low complexity" evidence="1">
    <location>
        <begin position="198"/>
        <end position="207"/>
    </location>
</feature>
<dbReference type="InterPro" id="IPR000938">
    <property type="entry name" value="CAP-Gly_domain"/>
</dbReference>
<evidence type="ECO:0000313" key="3">
    <source>
        <dbReference type="EMBL" id="KAK7505803.1"/>
    </source>
</evidence>
<feature type="compositionally biased region" description="Basic and acidic residues" evidence="1">
    <location>
        <begin position="216"/>
        <end position="225"/>
    </location>
</feature>
<dbReference type="PROSITE" id="PS50245">
    <property type="entry name" value="CAP_GLY_2"/>
    <property type="match status" value="1"/>
</dbReference>
<gene>
    <name evidence="3" type="ORF">BaRGS_00003074</name>
</gene>
<feature type="domain" description="CAP-Gly" evidence="2">
    <location>
        <begin position="112"/>
        <end position="149"/>
    </location>
</feature>
<dbReference type="SMART" id="SM01052">
    <property type="entry name" value="CAP_GLY"/>
    <property type="match status" value="1"/>
</dbReference>
<protein>
    <recommendedName>
        <fullName evidence="2">CAP-Gly domain-containing protein</fullName>
    </recommendedName>
</protein>
<organism evidence="3 4">
    <name type="scientific">Batillaria attramentaria</name>
    <dbReference type="NCBI Taxonomy" id="370345"/>
    <lineage>
        <taxon>Eukaryota</taxon>
        <taxon>Metazoa</taxon>
        <taxon>Spiralia</taxon>
        <taxon>Lophotrochozoa</taxon>
        <taxon>Mollusca</taxon>
        <taxon>Gastropoda</taxon>
        <taxon>Caenogastropoda</taxon>
        <taxon>Sorbeoconcha</taxon>
        <taxon>Cerithioidea</taxon>
        <taxon>Batillariidae</taxon>
        <taxon>Batillaria</taxon>
    </lineage>
</organism>
<dbReference type="SUPFAM" id="SSF74924">
    <property type="entry name" value="Cap-Gly domain"/>
    <property type="match status" value="1"/>
</dbReference>
<evidence type="ECO:0000259" key="2">
    <source>
        <dbReference type="PROSITE" id="PS50245"/>
    </source>
</evidence>
<name>A0ABD0M3H7_9CAEN</name>
<comment type="caution">
    <text evidence="3">The sequence shown here is derived from an EMBL/GenBank/DDBJ whole genome shotgun (WGS) entry which is preliminary data.</text>
</comment>
<evidence type="ECO:0000256" key="1">
    <source>
        <dbReference type="SAM" id="MobiDB-lite"/>
    </source>
</evidence>
<evidence type="ECO:0000313" key="4">
    <source>
        <dbReference type="Proteomes" id="UP001519460"/>
    </source>
</evidence>
<reference evidence="3 4" key="1">
    <citation type="journal article" date="2023" name="Sci. Data">
        <title>Genome assembly of the Korean intertidal mud-creeper Batillaria attramentaria.</title>
        <authorList>
            <person name="Patra A.K."/>
            <person name="Ho P.T."/>
            <person name="Jun S."/>
            <person name="Lee S.J."/>
            <person name="Kim Y."/>
            <person name="Won Y.J."/>
        </authorList>
    </citation>
    <scope>NUCLEOTIDE SEQUENCE [LARGE SCALE GENOMIC DNA]</scope>
    <source>
        <strain evidence="3">Wonlab-2016</strain>
    </source>
</reference>
<dbReference type="Gene3D" id="2.30.30.190">
    <property type="entry name" value="CAP Gly-rich-like domain"/>
    <property type="match status" value="1"/>
</dbReference>
<sequence>MLSCSYTSSSYCTLHINPGFCHVLNLVSCHEQPQQADPFLCTCGPCKRFWQETFKSSTDCLFNPSEDRAALSATLGKHAPQALVSVGDRVTVDGKPGSVKFVGFVDDNVIAPSLRVGIKLDESVHMGHDGMFNGKRYFYCTNGHGILVRYKDVKPLRPANRRPPVKGNPMFPSWPEICKRRKQRAAMLENMEKKSSKTSKPGSSAKTPRPPLISPRENRTQKLRQEASSAPFLIVRDDPNDVHYRDIQHRRKKEMLVASMSTPEATQANWEVRLMQQWQRKYKDHEKASRMGETLQRLCSAYQEGMKFRHVQMAE</sequence>
<keyword evidence="4" id="KW-1185">Reference proteome</keyword>
<dbReference type="AlphaFoldDB" id="A0ABD0M3H7"/>
<dbReference type="Proteomes" id="UP001519460">
    <property type="component" value="Unassembled WGS sequence"/>
</dbReference>
<accession>A0ABD0M3H7</accession>